<keyword evidence="3" id="KW-1185">Reference proteome</keyword>
<dbReference type="CDD" id="cd22231">
    <property type="entry name" value="RHH_NikR_HicB-like"/>
    <property type="match status" value="1"/>
</dbReference>
<dbReference type="Proteomes" id="UP001500842">
    <property type="component" value="Unassembled WGS sequence"/>
</dbReference>
<comment type="caution">
    <text evidence="2">The sequence shown here is derived from an EMBL/GenBank/DDBJ whole genome shotgun (WGS) entry which is preliminary data.</text>
</comment>
<dbReference type="EMBL" id="BAAAOR010000030">
    <property type="protein sequence ID" value="GAA1536803.1"/>
    <property type="molecule type" value="Genomic_DNA"/>
</dbReference>
<protein>
    <submittedName>
        <fullName evidence="2">Uncharacterized protein</fullName>
    </submittedName>
</protein>
<reference evidence="2 3" key="1">
    <citation type="journal article" date="2019" name="Int. J. Syst. Evol. Microbiol.">
        <title>The Global Catalogue of Microorganisms (GCM) 10K type strain sequencing project: providing services to taxonomists for standard genome sequencing and annotation.</title>
        <authorList>
            <consortium name="The Broad Institute Genomics Platform"/>
            <consortium name="The Broad Institute Genome Sequencing Center for Infectious Disease"/>
            <person name="Wu L."/>
            <person name="Ma J."/>
        </authorList>
    </citation>
    <scope>NUCLEOTIDE SEQUENCE [LARGE SCALE GENOMIC DNA]</scope>
    <source>
        <strain evidence="2 3">JCM 14942</strain>
    </source>
</reference>
<evidence type="ECO:0000313" key="2">
    <source>
        <dbReference type="EMBL" id="GAA1536803.1"/>
    </source>
</evidence>
<feature type="region of interest" description="Disordered" evidence="1">
    <location>
        <begin position="71"/>
        <end position="104"/>
    </location>
</feature>
<sequence>MGTIMLVSTQIAVRLPDDLVAWIDQQVAEGGGSRAAVTTTALRRYQRQVGAARDAEIYRETGDIQISKACMRDASTPISTDAGHSSRPGRQDATGRRPHARACS</sequence>
<evidence type="ECO:0000256" key="1">
    <source>
        <dbReference type="SAM" id="MobiDB-lite"/>
    </source>
</evidence>
<proteinExistence type="predicted"/>
<evidence type="ECO:0000313" key="3">
    <source>
        <dbReference type="Proteomes" id="UP001500842"/>
    </source>
</evidence>
<gene>
    <name evidence="2" type="ORF">GCM10009788_44490</name>
</gene>
<name>A0ABN2BDR4_9ACTN</name>
<accession>A0ABN2BDR4</accession>
<organism evidence="2 3">
    <name type="scientific">Nocardioides humi</name>
    <dbReference type="NCBI Taxonomy" id="449461"/>
    <lineage>
        <taxon>Bacteria</taxon>
        <taxon>Bacillati</taxon>
        <taxon>Actinomycetota</taxon>
        <taxon>Actinomycetes</taxon>
        <taxon>Propionibacteriales</taxon>
        <taxon>Nocardioidaceae</taxon>
        <taxon>Nocardioides</taxon>
    </lineage>
</organism>